<dbReference type="AlphaFoldDB" id="W1XCV7"/>
<gene>
    <name evidence="1" type="ORF">Q604_UNBC17033G0002</name>
</gene>
<name>W1XCV7_9ZZZZ</name>
<comment type="caution">
    <text evidence="1">The sequence shown here is derived from an EMBL/GenBank/DDBJ whole genome shotgun (WGS) entry which is preliminary data.</text>
</comment>
<accession>W1XCV7</accession>
<feature type="non-terminal residue" evidence="1">
    <location>
        <position position="26"/>
    </location>
</feature>
<evidence type="ECO:0000313" key="1">
    <source>
        <dbReference type="EMBL" id="ETJ27275.1"/>
    </source>
</evidence>
<reference evidence="1" key="1">
    <citation type="submission" date="2013-12" db="EMBL/GenBank/DDBJ databases">
        <title>A Varibaculum cambriense genome reconstructed from a premature infant gut community with otherwise low bacterial novelty that shifts toward anaerobic metabolism during the third week of life.</title>
        <authorList>
            <person name="Brown C.T."/>
            <person name="Sharon I."/>
            <person name="Thomas B.C."/>
            <person name="Castelle C.J."/>
            <person name="Morowitz M.J."/>
            <person name="Banfield J.F."/>
        </authorList>
    </citation>
    <scope>NUCLEOTIDE SEQUENCE</scope>
</reference>
<sequence>MLIEMWSPVFKKDGQTREPIQFHPGL</sequence>
<dbReference type="EMBL" id="AZMM01017033">
    <property type="protein sequence ID" value="ETJ27275.1"/>
    <property type="molecule type" value="Genomic_DNA"/>
</dbReference>
<proteinExistence type="predicted"/>
<protein>
    <submittedName>
        <fullName evidence="1">Uncharacterized protein</fullName>
    </submittedName>
</protein>
<organism evidence="1">
    <name type="scientific">human gut metagenome</name>
    <dbReference type="NCBI Taxonomy" id="408170"/>
    <lineage>
        <taxon>unclassified sequences</taxon>
        <taxon>metagenomes</taxon>
        <taxon>organismal metagenomes</taxon>
    </lineage>
</organism>